<name>A0A6C0I819_9ZZZZ</name>
<proteinExistence type="predicted"/>
<dbReference type="EMBL" id="MN740136">
    <property type="protein sequence ID" value="QHT89168.1"/>
    <property type="molecule type" value="Genomic_DNA"/>
</dbReference>
<reference evidence="1" key="1">
    <citation type="journal article" date="2020" name="Nature">
        <title>Giant virus diversity and host interactions through global metagenomics.</title>
        <authorList>
            <person name="Schulz F."/>
            <person name="Roux S."/>
            <person name="Paez-Espino D."/>
            <person name="Jungbluth S."/>
            <person name="Walsh D.A."/>
            <person name="Denef V.J."/>
            <person name="McMahon K.D."/>
            <person name="Konstantinidis K.T."/>
            <person name="Eloe-Fadrosh E.A."/>
            <person name="Kyrpides N.C."/>
            <person name="Woyke T."/>
        </authorList>
    </citation>
    <scope>NUCLEOTIDE SEQUENCE</scope>
    <source>
        <strain evidence="1">GVMAG-M-3300023184-53</strain>
    </source>
</reference>
<evidence type="ECO:0000313" key="1">
    <source>
        <dbReference type="EMBL" id="QHT89168.1"/>
    </source>
</evidence>
<sequence length="124" mass="14680">MDLLAGYLDLEIDDVINRTNVIEKKMKRYIIDCNTKETNKTNLISRDINIIAEIAKNCRNNLNLISQDRLLEIIILYYYIMDILHSNYNTGDIGDYFEIFNFTEILLKYLSFFSKPYVNSQLIH</sequence>
<accession>A0A6C0I819</accession>
<dbReference type="AlphaFoldDB" id="A0A6C0I819"/>
<organism evidence="1">
    <name type="scientific">viral metagenome</name>
    <dbReference type="NCBI Taxonomy" id="1070528"/>
    <lineage>
        <taxon>unclassified sequences</taxon>
        <taxon>metagenomes</taxon>
        <taxon>organismal metagenomes</taxon>
    </lineage>
</organism>
<protein>
    <submittedName>
        <fullName evidence="1">Uncharacterized protein</fullName>
    </submittedName>
</protein>